<keyword evidence="2 8" id="KW-0645">Protease</keyword>
<evidence type="ECO:0000256" key="6">
    <source>
        <dbReference type="ARBA" id="ARBA00023049"/>
    </source>
</evidence>
<dbReference type="AlphaFoldDB" id="A0A170PLL5"/>
<evidence type="ECO:0000256" key="1">
    <source>
        <dbReference type="ARBA" id="ARBA00001947"/>
    </source>
</evidence>
<dbReference type="Pfam" id="PF01435">
    <property type="entry name" value="Peptidase_M48"/>
    <property type="match status" value="1"/>
</dbReference>
<proteinExistence type="predicted"/>
<keyword evidence="4" id="KW-0378">Hydrolase</keyword>
<evidence type="ECO:0000256" key="2">
    <source>
        <dbReference type="ARBA" id="ARBA00022670"/>
    </source>
</evidence>
<organism evidence="8">
    <name type="scientific">hydrothermal vent metagenome</name>
    <dbReference type="NCBI Taxonomy" id="652676"/>
    <lineage>
        <taxon>unclassified sequences</taxon>
        <taxon>metagenomes</taxon>
        <taxon>ecological metagenomes</taxon>
    </lineage>
</organism>
<gene>
    <name evidence="8" type="ORF">MGWOODY_Tha453</name>
</gene>
<dbReference type="PANTHER" id="PTHR22726">
    <property type="entry name" value="METALLOENDOPEPTIDASE OMA1"/>
    <property type="match status" value="1"/>
</dbReference>
<keyword evidence="3" id="KW-0479">Metal-binding</keyword>
<protein>
    <submittedName>
        <fullName evidence="8">Zn-dependent protease with chaperone function PA4632</fullName>
    </submittedName>
</protein>
<evidence type="ECO:0000256" key="5">
    <source>
        <dbReference type="ARBA" id="ARBA00022833"/>
    </source>
</evidence>
<evidence type="ECO:0000313" key="8">
    <source>
        <dbReference type="EMBL" id="CUS41506.1"/>
    </source>
</evidence>
<dbReference type="InterPro" id="IPR001915">
    <property type="entry name" value="Peptidase_M48"/>
</dbReference>
<dbReference type="GO" id="GO:0051603">
    <property type="term" value="P:proteolysis involved in protein catabolic process"/>
    <property type="evidence" value="ECO:0007669"/>
    <property type="project" value="TreeGrafter"/>
</dbReference>
<dbReference type="GO" id="GO:0046872">
    <property type="term" value="F:metal ion binding"/>
    <property type="evidence" value="ECO:0007669"/>
    <property type="project" value="UniProtKB-KW"/>
</dbReference>
<keyword evidence="5" id="KW-0862">Zinc</keyword>
<dbReference type="PANTHER" id="PTHR22726:SF1">
    <property type="entry name" value="METALLOENDOPEPTIDASE OMA1, MITOCHONDRIAL"/>
    <property type="match status" value="1"/>
</dbReference>
<evidence type="ECO:0000256" key="3">
    <source>
        <dbReference type="ARBA" id="ARBA00022723"/>
    </source>
</evidence>
<sequence length="272" mass="28999">MQKLLITAAITSLMIGCSTSPTGRSQLMLVSPQSAIASSETAYLSTVTELDSNKQLITDSAWVKRIQTITGRLVTEAVAMHPDTKDWKWSVAIINDPNTLNAWCMAGGRMAIYSGIVTQLDLTDDEIAQIMGHEISHALANHTAERMSRAMVMSAGLSAAAAVTENNQTALSGAALAAKFALELPNSRTAESEADRIGIELATRAGYKPDAAVSLWQKMQKAGGGSQPEFMSTHPSPSNRAKTLGELGDKMLKLNPTLKPAAVYPVEIITKS</sequence>
<feature type="domain" description="Peptidase M48" evidence="7">
    <location>
        <begin position="65"/>
        <end position="245"/>
    </location>
</feature>
<dbReference type="InterPro" id="IPR051156">
    <property type="entry name" value="Mito/Outer_Membr_Metalloprot"/>
</dbReference>
<evidence type="ECO:0000256" key="4">
    <source>
        <dbReference type="ARBA" id="ARBA00022801"/>
    </source>
</evidence>
<reference evidence="8" key="1">
    <citation type="submission" date="2015-10" db="EMBL/GenBank/DDBJ databases">
        <authorList>
            <person name="Gilbert D.G."/>
        </authorList>
    </citation>
    <scope>NUCLEOTIDE SEQUENCE</scope>
</reference>
<evidence type="ECO:0000259" key="7">
    <source>
        <dbReference type="Pfam" id="PF01435"/>
    </source>
</evidence>
<dbReference type="CDD" id="cd07331">
    <property type="entry name" value="M48C_Oma1_like"/>
    <property type="match status" value="1"/>
</dbReference>
<dbReference type="GO" id="GO:0016020">
    <property type="term" value="C:membrane"/>
    <property type="evidence" value="ECO:0007669"/>
    <property type="project" value="TreeGrafter"/>
</dbReference>
<dbReference type="EMBL" id="CZQC01000043">
    <property type="protein sequence ID" value="CUS41506.1"/>
    <property type="molecule type" value="Genomic_DNA"/>
</dbReference>
<keyword evidence="6" id="KW-0482">Metalloprotease</keyword>
<dbReference type="Gene3D" id="3.30.2010.10">
    <property type="entry name" value="Metalloproteases ('zincins'), catalytic domain"/>
    <property type="match status" value="1"/>
</dbReference>
<accession>A0A170PLL5</accession>
<comment type="cofactor">
    <cofactor evidence="1">
        <name>Zn(2+)</name>
        <dbReference type="ChEBI" id="CHEBI:29105"/>
    </cofactor>
</comment>
<dbReference type="GO" id="GO:0004222">
    <property type="term" value="F:metalloendopeptidase activity"/>
    <property type="evidence" value="ECO:0007669"/>
    <property type="project" value="InterPro"/>
</dbReference>
<name>A0A170PLL5_9ZZZZ</name>
<dbReference type="PROSITE" id="PS51257">
    <property type="entry name" value="PROKAR_LIPOPROTEIN"/>
    <property type="match status" value="1"/>
</dbReference>